<feature type="transmembrane region" description="Helical" evidence="6">
    <location>
        <begin position="63"/>
        <end position="83"/>
    </location>
</feature>
<dbReference type="InterPro" id="IPR001851">
    <property type="entry name" value="ABC_transp_permease"/>
</dbReference>
<comment type="caution">
    <text evidence="7">The sequence shown here is derived from an EMBL/GenBank/DDBJ whole genome shotgun (WGS) entry which is preliminary data.</text>
</comment>
<dbReference type="Proteomes" id="UP001597187">
    <property type="component" value="Unassembled WGS sequence"/>
</dbReference>
<name>A0ABD6ARE9_9EURY</name>
<accession>A0ABD6ARE9</accession>
<comment type="subcellular location">
    <subcellularLocation>
        <location evidence="1">Cell membrane</location>
        <topology evidence="1">Multi-pass membrane protein</topology>
    </subcellularLocation>
</comment>
<organism evidence="7 8">
    <name type="scientific">Halomarina rubra</name>
    <dbReference type="NCBI Taxonomy" id="2071873"/>
    <lineage>
        <taxon>Archaea</taxon>
        <taxon>Methanobacteriati</taxon>
        <taxon>Methanobacteriota</taxon>
        <taxon>Stenosarchaea group</taxon>
        <taxon>Halobacteria</taxon>
        <taxon>Halobacteriales</taxon>
        <taxon>Natronomonadaceae</taxon>
        <taxon>Halomarina</taxon>
    </lineage>
</organism>
<keyword evidence="8" id="KW-1185">Reference proteome</keyword>
<feature type="transmembrane region" description="Helical" evidence="6">
    <location>
        <begin position="205"/>
        <end position="225"/>
    </location>
</feature>
<sequence>MSDETGQRVGEESGQLSAVPLLVRWRAVRQRESFVVAATAIAVLLFPYLFVRAPVISTALQGYQSLAELIVIWGIFVIGFDLLHGYTGLLSFGHAAFWGGGAYAAGVFAIHVSGSPLVMIAVGITFSVLLAWVLGFLTLRRGGIYFAILTLAFGQMLYYMALQPLADLTGGDNGLGIGGTAIEPLLGFIPLGAGIPVITTFVATWMYTLIGVAMVLTVAFAYRVLNSPYGMVFRAIRENEQRAEFVGLNVQRYKLMAFVLSGGISGLAGSLFAIQQARVPVESLFWTTSGEVVIMSVIGGVGSLFGGPIGAAVYLYVANVVQGMREVVLFVQVDKLFPGAQAVVLPEWASPADYWHLLLGLLFVAVVVFIPRGGLWGGLKSIGHRIGNRLGGGR</sequence>
<dbReference type="AlphaFoldDB" id="A0ABD6ARE9"/>
<reference evidence="7 8" key="1">
    <citation type="journal article" date="2019" name="Int. J. Syst. Evol. Microbiol.">
        <title>The Global Catalogue of Microorganisms (GCM) 10K type strain sequencing project: providing services to taxonomists for standard genome sequencing and annotation.</title>
        <authorList>
            <consortium name="The Broad Institute Genomics Platform"/>
            <consortium name="The Broad Institute Genome Sequencing Center for Infectious Disease"/>
            <person name="Wu L."/>
            <person name="Ma J."/>
        </authorList>
    </citation>
    <scope>NUCLEOTIDE SEQUENCE [LARGE SCALE GENOMIC DNA]</scope>
    <source>
        <strain evidence="7 8">CGMCC 1.12563</strain>
    </source>
</reference>
<dbReference type="InterPro" id="IPR043428">
    <property type="entry name" value="LivM-like"/>
</dbReference>
<evidence type="ECO:0000256" key="4">
    <source>
        <dbReference type="ARBA" id="ARBA00022989"/>
    </source>
</evidence>
<evidence type="ECO:0000256" key="6">
    <source>
        <dbReference type="SAM" id="Phobius"/>
    </source>
</evidence>
<feature type="transmembrane region" description="Helical" evidence="6">
    <location>
        <begin position="95"/>
        <end position="112"/>
    </location>
</feature>
<feature type="transmembrane region" description="Helical" evidence="6">
    <location>
        <begin position="34"/>
        <end position="51"/>
    </location>
</feature>
<dbReference type="PANTHER" id="PTHR30482:SF17">
    <property type="entry name" value="ABC TRANSPORTER ATP-BINDING PROTEIN"/>
    <property type="match status" value="1"/>
</dbReference>
<evidence type="ECO:0000256" key="1">
    <source>
        <dbReference type="ARBA" id="ARBA00004651"/>
    </source>
</evidence>
<evidence type="ECO:0000256" key="2">
    <source>
        <dbReference type="ARBA" id="ARBA00022475"/>
    </source>
</evidence>
<dbReference type="CDD" id="cd06581">
    <property type="entry name" value="TM_PBP1_LivM_like"/>
    <property type="match status" value="1"/>
</dbReference>
<gene>
    <name evidence="7" type="ORF">ACFSBT_03150</name>
</gene>
<evidence type="ECO:0000313" key="7">
    <source>
        <dbReference type="EMBL" id="MFD1512276.1"/>
    </source>
</evidence>
<dbReference type="EMBL" id="JBHUDC010000002">
    <property type="protein sequence ID" value="MFD1512276.1"/>
    <property type="molecule type" value="Genomic_DNA"/>
</dbReference>
<evidence type="ECO:0000256" key="5">
    <source>
        <dbReference type="ARBA" id="ARBA00023136"/>
    </source>
</evidence>
<keyword evidence="3 6" id="KW-0812">Transmembrane</keyword>
<feature type="transmembrane region" description="Helical" evidence="6">
    <location>
        <begin position="118"/>
        <end position="137"/>
    </location>
</feature>
<keyword evidence="4 6" id="KW-1133">Transmembrane helix</keyword>
<evidence type="ECO:0000313" key="8">
    <source>
        <dbReference type="Proteomes" id="UP001597187"/>
    </source>
</evidence>
<keyword evidence="5 6" id="KW-0472">Membrane</keyword>
<proteinExistence type="predicted"/>
<feature type="transmembrane region" description="Helical" evidence="6">
    <location>
        <begin position="294"/>
        <end position="317"/>
    </location>
</feature>
<feature type="transmembrane region" description="Helical" evidence="6">
    <location>
        <begin position="354"/>
        <end position="375"/>
    </location>
</feature>
<keyword evidence="2" id="KW-1003">Cell membrane</keyword>
<evidence type="ECO:0000256" key="3">
    <source>
        <dbReference type="ARBA" id="ARBA00022692"/>
    </source>
</evidence>
<feature type="transmembrane region" description="Helical" evidence="6">
    <location>
        <begin position="255"/>
        <end position="274"/>
    </location>
</feature>
<dbReference type="Pfam" id="PF02653">
    <property type="entry name" value="BPD_transp_2"/>
    <property type="match status" value="1"/>
</dbReference>
<protein>
    <submittedName>
        <fullName evidence="7">Branched-chain amino acid ABC transporter permease</fullName>
    </submittedName>
</protein>
<dbReference type="PANTHER" id="PTHR30482">
    <property type="entry name" value="HIGH-AFFINITY BRANCHED-CHAIN AMINO ACID TRANSPORT SYSTEM PERMEASE"/>
    <property type="match status" value="1"/>
</dbReference>
<feature type="transmembrane region" description="Helical" evidence="6">
    <location>
        <begin position="144"/>
        <end position="162"/>
    </location>
</feature>
<feature type="transmembrane region" description="Helical" evidence="6">
    <location>
        <begin position="174"/>
        <end position="198"/>
    </location>
</feature>
<dbReference type="RefSeq" id="WP_250872260.1">
    <property type="nucleotide sequence ID" value="NZ_JALXFV010000002.1"/>
</dbReference>
<dbReference type="GO" id="GO:0005886">
    <property type="term" value="C:plasma membrane"/>
    <property type="evidence" value="ECO:0007669"/>
    <property type="project" value="UniProtKB-SubCell"/>
</dbReference>